<evidence type="ECO:0000313" key="1">
    <source>
        <dbReference type="EMBL" id="MFC3965127.1"/>
    </source>
</evidence>
<accession>A0ABV8DY93</accession>
<gene>
    <name evidence="1" type="ORF">ACFO0B_24330</name>
</gene>
<reference evidence="2" key="1">
    <citation type="journal article" date="2019" name="Int. J. Syst. Evol. Microbiol.">
        <title>The Global Catalogue of Microorganisms (GCM) 10K type strain sequencing project: providing services to taxonomists for standard genome sequencing and annotation.</title>
        <authorList>
            <consortium name="The Broad Institute Genomics Platform"/>
            <consortium name="The Broad Institute Genome Sequencing Center for Infectious Disease"/>
            <person name="Wu L."/>
            <person name="Ma J."/>
        </authorList>
    </citation>
    <scope>NUCLEOTIDE SEQUENCE [LARGE SCALE GENOMIC DNA]</scope>
    <source>
        <strain evidence="2">CGMCC 4.7330</strain>
    </source>
</reference>
<name>A0ABV8DY93_9NOCA</name>
<evidence type="ECO:0000313" key="2">
    <source>
        <dbReference type="Proteomes" id="UP001595696"/>
    </source>
</evidence>
<proteinExistence type="predicted"/>
<protein>
    <recommendedName>
        <fullName evidence="3">Regulator of Ras-like GTPase activity (Roadblock/LC7/MglB family)</fullName>
    </recommendedName>
</protein>
<organism evidence="1 2">
    <name type="scientific">Nocardia jiangsuensis</name>
    <dbReference type="NCBI Taxonomy" id="1691563"/>
    <lineage>
        <taxon>Bacteria</taxon>
        <taxon>Bacillati</taxon>
        <taxon>Actinomycetota</taxon>
        <taxon>Actinomycetes</taxon>
        <taxon>Mycobacteriales</taxon>
        <taxon>Nocardiaceae</taxon>
        <taxon>Nocardia</taxon>
    </lineage>
</organism>
<dbReference type="EMBL" id="JBHSAX010000019">
    <property type="protein sequence ID" value="MFC3965127.1"/>
    <property type="molecule type" value="Genomic_DNA"/>
</dbReference>
<dbReference type="Gene3D" id="3.30.450.30">
    <property type="entry name" value="Dynein light chain 2a, cytoplasmic"/>
    <property type="match status" value="1"/>
</dbReference>
<dbReference type="RefSeq" id="WP_233017753.1">
    <property type="nucleotide sequence ID" value="NZ_JBHSAX010000019.1"/>
</dbReference>
<dbReference type="SUPFAM" id="SSF103196">
    <property type="entry name" value="Roadblock/LC7 domain"/>
    <property type="match status" value="1"/>
</dbReference>
<dbReference type="Proteomes" id="UP001595696">
    <property type="component" value="Unassembled WGS sequence"/>
</dbReference>
<evidence type="ECO:0008006" key="3">
    <source>
        <dbReference type="Google" id="ProtNLM"/>
    </source>
</evidence>
<comment type="caution">
    <text evidence="1">The sequence shown here is derived from an EMBL/GenBank/DDBJ whole genome shotgun (WGS) entry which is preliminary data.</text>
</comment>
<keyword evidence="2" id="KW-1185">Reference proteome</keyword>
<sequence length="119" mass="12795">MAHMEVALKDLMMLDGAIAAAVVDYGSGMPLGTAGGSRDFDIELAAAGTTEIVRAKMRTIGDLGLDEEIDDILITLRTQFHLLRPTGNGLFVYVVLDRGRGNLALARHSLKAVTRELEV</sequence>